<keyword evidence="4 8" id="KW-0493">Microtubule</keyword>
<evidence type="ECO:0000259" key="9">
    <source>
        <dbReference type="SMART" id="SM00864"/>
    </source>
</evidence>
<evidence type="ECO:0000256" key="3">
    <source>
        <dbReference type="ARBA" id="ARBA00022490"/>
    </source>
</evidence>
<dbReference type="InterPro" id="IPR036525">
    <property type="entry name" value="Tubulin/FtsZ_GTPase_sf"/>
</dbReference>
<evidence type="ECO:0000256" key="4">
    <source>
        <dbReference type="ARBA" id="ARBA00022701"/>
    </source>
</evidence>
<evidence type="ECO:0000256" key="7">
    <source>
        <dbReference type="ARBA" id="ARBA00023212"/>
    </source>
</evidence>
<evidence type="ECO:0000313" key="10">
    <source>
        <dbReference type="EMBL" id="GKT13448.1"/>
    </source>
</evidence>
<dbReference type="Proteomes" id="UP001057375">
    <property type="component" value="Unassembled WGS sequence"/>
</dbReference>
<keyword evidence="11" id="KW-1185">Reference proteome</keyword>
<dbReference type="PANTHER" id="PTHR11588">
    <property type="entry name" value="TUBULIN"/>
    <property type="match status" value="1"/>
</dbReference>
<comment type="function">
    <text evidence="8">Tubulin is the major constituent of microtubules, protein filaments consisting of alpha- and beta-tubulin heterodimers. Gamma-tubulin is a key component of the gamma-tubulin ring complex (gTuRC) which mediates microtubule nucleation. The gTuRC regulates the minus-end nucleation of alpha-beta tubulin heterodimers that grow into microtubule protafilaments, a critical step in centrosome duplication and spindle formation.</text>
</comment>
<dbReference type="SMART" id="SM00864">
    <property type="entry name" value="Tubulin"/>
    <property type="match status" value="1"/>
</dbReference>
<evidence type="ECO:0000256" key="5">
    <source>
        <dbReference type="ARBA" id="ARBA00022741"/>
    </source>
</evidence>
<comment type="subcellular location">
    <subcellularLocation>
        <location evidence="1">Cytoplasm</location>
        <location evidence="1">Cytoskeleton</location>
        <location evidence="1">Microtubule organizing center</location>
    </subcellularLocation>
</comment>
<dbReference type="PRINTS" id="PR01164">
    <property type="entry name" value="GAMMATUBULIN"/>
</dbReference>
<keyword evidence="6 8" id="KW-0342">GTP-binding</keyword>
<accession>A0ABQ5JRF5</accession>
<keyword evidence="3" id="KW-0963">Cytoplasm</keyword>
<keyword evidence="5 8" id="KW-0547">Nucleotide-binding</keyword>
<dbReference type="InterPro" id="IPR008280">
    <property type="entry name" value="Tub_FtsZ_C"/>
</dbReference>
<feature type="non-terminal residue" evidence="10">
    <location>
        <position position="310"/>
    </location>
</feature>
<evidence type="ECO:0000256" key="8">
    <source>
        <dbReference type="RuleBase" id="RU000352"/>
    </source>
</evidence>
<dbReference type="InterPro" id="IPR000217">
    <property type="entry name" value="Tubulin"/>
</dbReference>
<proteinExistence type="inferred from homology"/>
<gene>
    <name evidence="10" type="ORF">ADUPG1_010267</name>
</gene>
<dbReference type="InterPro" id="IPR003008">
    <property type="entry name" value="Tubulin_FtsZ_GTPase"/>
</dbReference>
<organism evidence="10 11">
    <name type="scientific">Aduncisulcus paluster</name>
    <dbReference type="NCBI Taxonomy" id="2918883"/>
    <lineage>
        <taxon>Eukaryota</taxon>
        <taxon>Metamonada</taxon>
        <taxon>Carpediemonas-like organisms</taxon>
        <taxon>Aduncisulcus</taxon>
    </lineage>
</organism>
<keyword evidence="7" id="KW-0206">Cytoskeleton</keyword>
<protein>
    <recommendedName>
        <fullName evidence="8">Tubulin gamma chain</fullName>
    </recommendedName>
</protein>
<feature type="domain" description="Tubulin/FtsZ GTPase" evidence="9">
    <location>
        <begin position="47"/>
        <end position="244"/>
    </location>
</feature>
<evidence type="ECO:0000256" key="2">
    <source>
        <dbReference type="ARBA" id="ARBA00009636"/>
    </source>
</evidence>
<dbReference type="SUPFAM" id="SSF52490">
    <property type="entry name" value="Tubulin nucleotide-binding domain-like"/>
    <property type="match status" value="1"/>
</dbReference>
<dbReference type="Gene3D" id="3.40.50.1440">
    <property type="entry name" value="Tubulin/FtsZ, GTPase domain"/>
    <property type="match status" value="1"/>
</dbReference>
<dbReference type="CDD" id="cd02188">
    <property type="entry name" value="gamma_tubulin"/>
    <property type="match status" value="1"/>
</dbReference>
<dbReference type="SUPFAM" id="SSF55307">
    <property type="entry name" value="Tubulin C-terminal domain-like"/>
    <property type="match status" value="1"/>
</dbReference>
<evidence type="ECO:0000256" key="1">
    <source>
        <dbReference type="ARBA" id="ARBA00004267"/>
    </source>
</evidence>
<dbReference type="Pfam" id="PF00091">
    <property type="entry name" value="Tubulin"/>
    <property type="match status" value="1"/>
</dbReference>
<reference evidence="10" key="1">
    <citation type="submission" date="2022-03" db="EMBL/GenBank/DDBJ databases">
        <title>Draft genome sequence of Aduncisulcus paluster, a free-living microaerophilic Fornicata.</title>
        <authorList>
            <person name="Yuyama I."/>
            <person name="Kume K."/>
            <person name="Tamura T."/>
            <person name="Inagaki Y."/>
            <person name="Hashimoto T."/>
        </authorList>
    </citation>
    <scope>NUCLEOTIDE SEQUENCE</scope>
    <source>
        <strain evidence="10">NY0171</strain>
    </source>
</reference>
<evidence type="ECO:0000256" key="6">
    <source>
        <dbReference type="ARBA" id="ARBA00023134"/>
    </source>
</evidence>
<name>A0ABQ5JRF5_9EUKA</name>
<dbReference type="EMBL" id="BQXS01011511">
    <property type="protein sequence ID" value="GKT13448.1"/>
    <property type="molecule type" value="Genomic_DNA"/>
</dbReference>
<comment type="caution">
    <text evidence="10">The sequence shown here is derived from an EMBL/GenBank/DDBJ whole genome shotgun (WGS) entry which is preliminary data.</text>
</comment>
<dbReference type="PROSITE" id="PS00227">
    <property type="entry name" value="TUBULIN"/>
    <property type="match status" value="1"/>
</dbReference>
<comment type="similarity">
    <text evidence="2 8">Belongs to the tubulin family.</text>
</comment>
<evidence type="ECO:0000313" key="11">
    <source>
        <dbReference type="Proteomes" id="UP001057375"/>
    </source>
</evidence>
<sequence length="310" mass="33660">MPREIISILAGQCGNQIGSQFFERLCCEHGIGMDGTCVDPSAETARLDSFFYLCDDGTYTPRAVLVDLEPRVIDRIKTKYSFWNPENILVGEKGGGAGNLWANGYARGQDLEEQITKIIDREAQDADSLEGFVLTHSIAGGTGSGMGSYILECLNDRYPKKLIQTYSVFPNAQAASDVILQPYNCILSMKRLALNADSVVVFDNTALDRIAGEHLHLDKPDFEQVNQLVSTVMAATTTTLRYPGYMNNDLVGLMASLIPTPKCHFLMTSYAPITSATTAPVSAVHATTAADATKSTIKKTSVPTIMTSLL</sequence>
<dbReference type="PRINTS" id="PR01161">
    <property type="entry name" value="TUBULIN"/>
</dbReference>
<dbReference type="InterPro" id="IPR017975">
    <property type="entry name" value="Tubulin_CS"/>
</dbReference>
<dbReference type="InterPro" id="IPR002454">
    <property type="entry name" value="Gamma_tubulin"/>
</dbReference>